<dbReference type="EMBL" id="CAKOFQ010006692">
    <property type="protein sequence ID" value="CAH1961223.1"/>
    <property type="molecule type" value="Genomic_DNA"/>
</dbReference>
<dbReference type="Proteomes" id="UP001152888">
    <property type="component" value="Unassembled WGS sequence"/>
</dbReference>
<dbReference type="AlphaFoldDB" id="A0A9P0P144"/>
<keyword evidence="2" id="KW-1185">Reference proteome</keyword>
<reference evidence="1" key="1">
    <citation type="submission" date="2022-03" db="EMBL/GenBank/DDBJ databases">
        <authorList>
            <person name="Sayadi A."/>
        </authorList>
    </citation>
    <scope>NUCLEOTIDE SEQUENCE</scope>
</reference>
<accession>A0A9P0P144</accession>
<sequence length="166" mass="18824">MRIVAYMTFAVHGEMNRCESTEGKRYAGKKLPASWPSSERKKRYRIAAGGEEDDFQHHVDVVPFGNQETTRLFTCVHFGTSPNVISCQTQIVQTESPRRPDLRYYVKPESFSVHEPNTSSNGQRLRNLDSAYFGRKQGSTDKRPGNEGGTIILGAEYSAFFELKPR</sequence>
<evidence type="ECO:0000313" key="1">
    <source>
        <dbReference type="EMBL" id="CAH1961223.1"/>
    </source>
</evidence>
<organism evidence="1 2">
    <name type="scientific">Acanthoscelides obtectus</name>
    <name type="common">Bean weevil</name>
    <name type="synonym">Bruchus obtectus</name>
    <dbReference type="NCBI Taxonomy" id="200917"/>
    <lineage>
        <taxon>Eukaryota</taxon>
        <taxon>Metazoa</taxon>
        <taxon>Ecdysozoa</taxon>
        <taxon>Arthropoda</taxon>
        <taxon>Hexapoda</taxon>
        <taxon>Insecta</taxon>
        <taxon>Pterygota</taxon>
        <taxon>Neoptera</taxon>
        <taxon>Endopterygota</taxon>
        <taxon>Coleoptera</taxon>
        <taxon>Polyphaga</taxon>
        <taxon>Cucujiformia</taxon>
        <taxon>Chrysomeloidea</taxon>
        <taxon>Chrysomelidae</taxon>
        <taxon>Bruchinae</taxon>
        <taxon>Bruchini</taxon>
        <taxon>Acanthoscelides</taxon>
    </lineage>
</organism>
<protein>
    <submittedName>
        <fullName evidence="1">Uncharacterized protein</fullName>
    </submittedName>
</protein>
<proteinExistence type="predicted"/>
<gene>
    <name evidence="1" type="ORF">ACAOBT_LOCUS4038</name>
</gene>
<dbReference type="OrthoDB" id="8300630at2759"/>
<evidence type="ECO:0000313" key="2">
    <source>
        <dbReference type="Proteomes" id="UP001152888"/>
    </source>
</evidence>
<comment type="caution">
    <text evidence="1">The sequence shown here is derived from an EMBL/GenBank/DDBJ whole genome shotgun (WGS) entry which is preliminary data.</text>
</comment>
<name>A0A9P0P144_ACAOB</name>